<keyword evidence="8" id="KW-1185">Reference proteome</keyword>
<dbReference type="Pfam" id="PF25601">
    <property type="entry name" value="AAA_lid_14"/>
    <property type="match status" value="1"/>
</dbReference>
<dbReference type="Gene3D" id="1.10.8.60">
    <property type="match status" value="1"/>
</dbReference>
<dbReference type="SMART" id="SM00382">
    <property type="entry name" value="AAA"/>
    <property type="match status" value="1"/>
</dbReference>
<evidence type="ECO:0000313" key="8">
    <source>
        <dbReference type="Proteomes" id="UP000197535"/>
    </source>
</evidence>
<dbReference type="InterPro" id="IPR025943">
    <property type="entry name" value="Sigma_54_int_dom_ATP-bd_2"/>
</dbReference>
<dbReference type="PANTHER" id="PTHR32071:SF77">
    <property type="entry name" value="TRANSCRIPTIONAL REGULATORY PROTEIN"/>
    <property type="match status" value="1"/>
</dbReference>
<dbReference type="EMBL" id="LSTO01000001">
    <property type="protein sequence ID" value="OWW20579.1"/>
    <property type="molecule type" value="Genomic_DNA"/>
</dbReference>
<evidence type="ECO:0000256" key="5">
    <source>
        <dbReference type="ARBA" id="ARBA00023163"/>
    </source>
</evidence>
<dbReference type="SUPFAM" id="SSF46689">
    <property type="entry name" value="Homeodomain-like"/>
    <property type="match status" value="1"/>
</dbReference>
<dbReference type="GO" id="GO:0003677">
    <property type="term" value="F:DNA binding"/>
    <property type="evidence" value="ECO:0007669"/>
    <property type="project" value="UniProtKB-KW"/>
</dbReference>
<evidence type="ECO:0000256" key="4">
    <source>
        <dbReference type="ARBA" id="ARBA00023125"/>
    </source>
</evidence>
<dbReference type="GO" id="GO:0005524">
    <property type="term" value="F:ATP binding"/>
    <property type="evidence" value="ECO:0007669"/>
    <property type="project" value="UniProtKB-KW"/>
</dbReference>
<accession>A0A254TD59</accession>
<dbReference type="Gene3D" id="1.10.10.60">
    <property type="entry name" value="Homeodomain-like"/>
    <property type="match status" value="1"/>
</dbReference>
<dbReference type="InterPro" id="IPR002078">
    <property type="entry name" value="Sigma_54_int"/>
</dbReference>
<name>A0A254TD59_9BURK</name>
<keyword evidence="3" id="KW-0805">Transcription regulation</keyword>
<dbReference type="InterPro" id="IPR029016">
    <property type="entry name" value="GAF-like_dom_sf"/>
</dbReference>
<dbReference type="OrthoDB" id="9761705at2"/>
<comment type="caution">
    <text evidence="7">The sequence shown here is derived from an EMBL/GenBank/DDBJ whole genome shotgun (WGS) entry which is preliminary data.</text>
</comment>
<keyword evidence="1" id="KW-0547">Nucleotide-binding</keyword>
<dbReference type="Gene3D" id="3.30.450.40">
    <property type="match status" value="1"/>
</dbReference>
<keyword evidence="5" id="KW-0804">Transcription</keyword>
<dbReference type="InterPro" id="IPR025662">
    <property type="entry name" value="Sigma_54_int_dom_ATP-bd_1"/>
</dbReference>
<proteinExistence type="predicted"/>
<dbReference type="PROSITE" id="PS00675">
    <property type="entry name" value="SIGMA54_INTERACT_1"/>
    <property type="match status" value="1"/>
</dbReference>
<dbReference type="InterPro" id="IPR058031">
    <property type="entry name" value="AAA_lid_NorR"/>
</dbReference>
<evidence type="ECO:0000259" key="6">
    <source>
        <dbReference type="PROSITE" id="PS50045"/>
    </source>
</evidence>
<dbReference type="FunFam" id="3.40.50.300:FF:000006">
    <property type="entry name" value="DNA-binding transcriptional regulator NtrC"/>
    <property type="match status" value="1"/>
</dbReference>
<gene>
    <name evidence="7" type="ORF">AYR66_14870</name>
</gene>
<evidence type="ECO:0000313" key="7">
    <source>
        <dbReference type="EMBL" id="OWW20579.1"/>
    </source>
</evidence>
<feature type="domain" description="Sigma-54 factor interaction" evidence="6">
    <location>
        <begin position="329"/>
        <end position="557"/>
    </location>
</feature>
<dbReference type="GO" id="GO:0006355">
    <property type="term" value="P:regulation of DNA-templated transcription"/>
    <property type="evidence" value="ECO:0007669"/>
    <property type="project" value="InterPro"/>
</dbReference>
<keyword evidence="4" id="KW-0238">DNA-binding</keyword>
<evidence type="ECO:0000256" key="1">
    <source>
        <dbReference type="ARBA" id="ARBA00022741"/>
    </source>
</evidence>
<dbReference type="PROSITE" id="PS00676">
    <property type="entry name" value="SIGMA54_INTERACT_2"/>
    <property type="match status" value="1"/>
</dbReference>
<dbReference type="PROSITE" id="PS00688">
    <property type="entry name" value="SIGMA54_INTERACT_3"/>
    <property type="match status" value="1"/>
</dbReference>
<dbReference type="PANTHER" id="PTHR32071">
    <property type="entry name" value="TRANSCRIPTIONAL REGULATORY PROTEIN"/>
    <property type="match status" value="1"/>
</dbReference>
<dbReference type="InterPro" id="IPR009057">
    <property type="entry name" value="Homeodomain-like_sf"/>
</dbReference>
<dbReference type="InterPro" id="IPR003593">
    <property type="entry name" value="AAA+_ATPase"/>
</dbReference>
<dbReference type="InterPro" id="IPR027417">
    <property type="entry name" value="P-loop_NTPase"/>
</dbReference>
<dbReference type="Proteomes" id="UP000197535">
    <property type="component" value="Unassembled WGS sequence"/>
</dbReference>
<dbReference type="CDD" id="cd00009">
    <property type="entry name" value="AAA"/>
    <property type="match status" value="1"/>
</dbReference>
<dbReference type="Gene3D" id="3.40.50.300">
    <property type="entry name" value="P-loop containing nucleotide triphosphate hydrolases"/>
    <property type="match status" value="1"/>
</dbReference>
<evidence type="ECO:0000256" key="3">
    <source>
        <dbReference type="ARBA" id="ARBA00023015"/>
    </source>
</evidence>
<dbReference type="SUPFAM" id="SSF52540">
    <property type="entry name" value="P-loop containing nucleoside triphosphate hydrolases"/>
    <property type="match status" value="1"/>
</dbReference>
<dbReference type="PROSITE" id="PS50045">
    <property type="entry name" value="SIGMA54_INTERACT_4"/>
    <property type="match status" value="1"/>
</dbReference>
<reference evidence="7 8" key="1">
    <citation type="submission" date="2016-02" db="EMBL/GenBank/DDBJ databases">
        <authorList>
            <person name="Wen L."/>
            <person name="He K."/>
            <person name="Yang H."/>
        </authorList>
    </citation>
    <scope>NUCLEOTIDE SEQUENCE [LARGE SCALE GENOMIC DNA]</scope>
    <source>
        <strain evidence="7 8">TSA40</strain>
    </source>
</reference>
<sequence length="648" mass="72064">MNKTAQMQHIDRVLSVAHDVHADDTETDPIRRSWKRCIKDYGLDPARSPAARIVPSQQLREHQEQIEEFLRVARAGMEQMYKRISGSDYVLLLSDAEGITVDYIGHESAAHELKPAGLYLGADWSETYAGTCAVGTCLVERKPITCHQDEHFGTSHIGLTCTSAPLFDPEGKFLAVLDMSALRSPREKDSQLLAVHLTSMYAQMIEDANFLRHFRNDWILRLGSTWELVDVSGDAMLAFNEDGLVVGANTGARHLFSAAVGRKLEDLFGKSVSDIWRVARSSYGGERSLITSELSRSFYISVMHPQRCSTSRPSLPATAARDYPALDRLAGEDPQMQRLLDQAKRLVNRRLNILVHGETGTGKEVLAKALHESSERAKQPFIAVNCAAIPESLIESELFGYTAGTFTGARNKGMKGLILQSDGGTLFLDEIGDMPLHLQTRLLRVLSEREVLPLGAEKAVPVNLTVIAASHRDLRNLISEGKFREDLYYRLCGATLHLPSLRDRADRDYLVEKILREEAELLNADGRLSGAARQLLLCFSWPGNVRQLRNVLRYALALADGEEILPEHLPREVTDSIMPGAMALLPAARHADVYVGALAVEPESARLLRSLRNNKWNVTAVSAELDICRATVYRQMKKFGIVPPNRQS</sequence>
<dbReference type="Pfam" id="PF00158">
    <property type="entry name" value="Sigma54_activat"/>
    <property type="match status" value="1"/>
</dbReference>
<dbReference type="AlphaFoldDB" id="A0A254TD59"/>
<evidence type="ECO:0000256" key="2">
    <source>
        <dbReference type="ARBA" id="ARBA00022840"/>
    </source>
</evidence>
<dbReference type="SUPFAM" id="SSF55781">
    <property type="entry name" value="GAF domain-like"/>
    <property type="match status" value="1"/>
</dbReference>
<keyword evidence="2" id="KW-0067">ATP-binding</keyword>
<protein>
    <submittedName>
        <fullName evidence="7">AAA family ATPase</fullName>
    </submittedName>
</protein>
<organism evidence="7 8">
    <name type="scientific">Noviherbaspirillum denitrificans</name>
    <dbReference type="NCBI Taxonomy" id="1968433"/>
    <lineage>
        <taxon>Bacteria</taxon>
        <taxon>Pseudomonadati</taxon>
        <taxon>Pseudomonadota</taxon>
        <taxon>Betaproteobacteria</taxon>
        <taxon>Burkholderiales</taxon>
        <taxon>Oxalobacteraceae</taxon>
        <taxon>Noviherbaspirillum</taxon>
    </lineage>
</organism>
<dbReference type="InterPro" id="IPR025944">
    <property type="entry name" value="Sigma_54_int_dom_CS"/>
</dbReference>